<sequence>MFSFHFLKSLSDVFPTHRSSAERILSNSLSL</sequence>
<gene>
    <name evidence="1" type="ordered locus">VCM66_0869</name>
</gene>
<reference evidence="1 2" key="1">
    <citation type="journal article" date="2008" name="PLoS ONE">
        <title>A recalibrated molecular clock and independent origins for the cholera pandemic clones.</title>
        <authorList>
            <person name="Feng L."/>
            <person name="Reeves P.R."/>
            <person name="Lan R."/>
            <person name="Ren Y."/>
            <person name="Gao C."/>
            <person name="Zhou Z."/>
            <person name="Ren Y."/>
            <person name="Cheng J."/>
            <person name="Wang W."/>
            <person name="Wang J."/>
            <person name="Qian W."/>
            <person name="Li D."/>
            <person name="Wang L."/>
        </authorList>
    </citation>
    <scope>NUCLEOTIDE SEQUENCE [LARGE SCALE GENOMIC DNA]</scope>
    <source>
        <strain evidence="1 2">M66-2</strain>
    </source>
</reference>
<protein>
    <submittedName>
        <fullName evidence="1">Uncharacterized protein</fullName>
    </submittedName>
</protein>
<dbReference type="AlphaFoldDB" id="C3LTG1"/>
<evidence type="ECO:0000313" key="2">
    <source>
        <dbReference type="Proteomes" id="UP000001217"/>
    </source>
</evidence>
<evidence type="ECO:0000313" key="1">
    <source>
        <dbReference type="EMBL" id="ACP05187.1"/>
    </source>
</evidence>
<proteinExistence type="predicted"/>
<dbReference type="Proteomes" id="UP000001217">
    <property type="component" value="Chromosome I"/>
</dbReference>
<dbReference type="EMBL" id="CP001233">
    <property type="protein sequence ID" value="ACP05187.1"/>
    <property type="molecule type" value="Genomic_DNA"/>
</dbReference>
<dbReference type="KEGG" id="vcm:VCM66_0869"/>
<name>C3LTG1_VIBCM</name>
<dbReference type="HOGENOM" id="CLU_3399036_0_0_6"/>
<accession>C3LTG1</accession>
<organism evidence="1 2">
    <name type="scientific">Vibrio cholerae serotype O1 (strain M66-2)</name>
    <dbReference type="NCBI Taxonomy" id="579112"/>
    <lineage>
        <taxon>Bacteria</taxon>
        <taxon>Pseudomonadati</taxon>
        <taxon>Pseudomonadota</taxon>
        <taxon>Gammaproteobacteria</taxon>
        <taxon>Vibrionales</taxon>
        <taxon>Vibrionaceae</taxon>
        <taxon>Vibrio</taxon>
    </lineage>
</organism>